<keyword evidence="11" id="KW-0503">Monooxygenase</keyword>
<dbReference type="InterPro" id="IPR002401">
    <property type="entry name" value="Cyt_P450_E_grp-I"/>
</dbReference>
<dbReference type="EMBL" id="JBBNAG010000008">
    <property type="protein sequence ID" value="KAK9111012.1"/>
    <property type="molecule type" value="Genomic_DNA"/>
</dbReference>
<dbReference type="InterPro" id="IPR050651">
    <property type="entry name" value="Plant_Cytochrome_P450_Monoox"/>
</dbReference>
<evidence type="ECO:0000256" key="4">
    <source>
        <dbReference type="ARBA" id="ARBA00022692"/>
    </source>
</evidence>
<protein>
    <recommendedName>
        <fullName evidence="15">Cytochrome P450</fullName>
    </recommendedName>
</protein>
<dbReference type="PANTHER" id="PTHR47947:SF26">
    <property type="entry name" value="CYTOCHROME P450"/>
    <property type="match status" value="1"/>
</dbReference>
<keyword evidence="5 10" id="KW-0479">Metal-binding</keyword>
<dbReference type="GO" id="GO:0016705">
    <property type="term" value="F:oxidoreductase activity, acting on paired donors, with incorporation or reduction of molecular oxygen"/>
    <property type="evidence" value="ECO:0007669"/>
    <property type="project" value="InterPro"/>
</dbReference>
<comment type="subcellular location">
    <subcellularLocation>
        <location evidence="2">Membrane</location>
    </subcellularLocation>
</comment>
<dbReference type="PROSITE" id="PS00086">
    <property type="entry name" value="CYTOCHROME_P450"/>
    <property type="match status" value="1"/>
</dbReference>
<accession>A0AAP0I9C4</accession>
<dbReference type="AlphaFoldDB" id="A0AAP0I9C4"/>
<dbReference type="FunFam" id="1.10.630.10:FF:000026">
    <property type="entry name" value="Cytochrome P450 82C4"/>
    <property type="match status" value="1"/>
</dbReference>
<keyword evidence="14" id="KW-1185">Reference proteome</keyword>
<dbReference type="InterPro" id="IPR017972">
    <property type="entry name" value="Cyt_P450_CS"/>
</dbReference>
<evidence type="ECO:0000256" key="2">
    <source>
        <dbReference type="ARBA" id="ARBA00004370"/>
    </source>
</evidence>
<evidence type="ECO:0000256" key="1">
    <source>
        <dbReference type="ARBA" id="ARBA00001971"/>
    </source>
</evidence>
<dbReference type="GO" id="GO:0016020">
    <property type="term" value="C:membrane"/>
    <property type="evidence" value="ECO:0007669"/>
    <property type="project" value="UniProtKB-SubCell"/>
</dbReference>
<dbReference type="Gene3D" id="1.10.630.10">
    <property type="entry name" value="Cytochrome P450"/>
    <property type="match status" value="1"/>
</dbReference>
<dbReference type="GO" id="GO:0020037">
    <property type="term" value="F:heme binding"/>
    <property type="evidence" value="ECO:0007669"/>
    <property type="project" value="InterPro"/>
</dbReference>
<evidence type="ECO:0000256" key="8">
    <source>
        <dbReference type="ARBA" id="ARBA00023004"/>
    </source>
</evidence>
<keyword evidence="8 10" id="KW-0408">Iron</keyword>
<feature type="binding site" description="axial binding residue" evidence="10">
    <location>
        <position position="471"/>
    </location>
    <ligand>
        <name>heme</name>
        <dbReference type="ChEBI" id="CHEBI:30413"/>
    </ligand>
    <ligandPart>
        <name>Fe</name>
        <dbReference type="ChEBI" id="CHEBI:18248"/>
    </ligandPart>
</feature>
<keyword evidence="6 12" id="KW-1133">Transmembrane helix</keyword>
<dbReference type="GO" id="GO:0005506">
    <property type="term" value="F:iron ion binding"/>
    <property type="evidence" value="ECO:0007669"/>
    <property type="project" value="InterPro"/>
</dbReference>
<comment type="similarity">
    <text evidence="11">Belongs to the cytochrome P450 family.</text>
</comment>
<comment type="cofactor">
    <cofactor evidence="1 10">
        <name>heme</name>
        <dbReference type="ChEBI" id="CHEBI:30413"/>
    </cofactor>
</comment>
<dbReference type="SUPFAM" id="SSF48264">
    <property type="entry name" value="Cytochrome P450"/>
    <property type="match status" value="1"/>
</dbReference>
<evidence type="ECO:0000256" key="3">
    <source>
        <dbReference type="ARBA" id="ARBA00022617"/>
    </source>
</evidence>
<keyword evidence="4 12" id="KW-0812">Transmembrane</keyword>
<dbReference type="GO" id="GO:0044550">
    <property type="term" value="P:secondary metabolite biosynthetic process"/>
    <property type="evidence" value="ECO:0007669"/>
    <property type="project" value="UniProtKB-ARBA"/>
</dbReference>
<dbReference type="GO" id="GO:0004497">
    <property type="term" value="F:monooxygenase activity"/>
    <property type="evidence" value="ECO:0007669"/>
    <property type="project" value="UniProtKB-KW"/>
</dbReference>
<evidence type="ECO:0000313" key="14">
    <source>
        <dbReference type="Proteomes" id="UP001419268"/>
    </source>
</evidence>
<sequence>MDLTFLILLALLSLFSFYYLIFFHDKKSNLKRAPEAPQAWPILGHLHLFMSKGAIPHVVLGDMADRYGPAFTIRLGVHRALVVSRKDVAKECLTTNDRAFASRPISIGFQIMGYNNSLFAFAPYGEYWRNVRKLVIQELLSQRRLEMLKHVWISEIDTWIDALRDAWRKGSNGGTSTSTSTSSGSTNKVVLVDMKKWFEDLMMNIVVRLVVGKKGFMNSSCDNNAHEFEARAFMKFFQLVNAFILEDAIPFLRRFDVGGRLREMKSVARDVDGLLQGWLDEHKSRRKAREGERDGDFMDVMLSVLEDSGNMAGKDADTVNKATCLNLILGASDTTMVTLTWALSLLLNNKSILNKALEELKAKVGNDRHVDESDMKNLVYLEAIVKETLRLYPAAPLPITHVSMEDTKVNGYDVPAGTQLIVNVWKIQRDPSTWPEPLEFRPERFLTTHKDVDVWGQHFELTPFGSGRRSCPGIAFALRVVPLAFARLLHEFEFSTPKGAPVDMTETAGLTNIKATPLMVLMAPRRAN</sequence>
<keyword evidence="3 10" id="KW-0349">Heme</keyword>
<comment type="caution">
    <text evidence="13">The sequence shown here is derived from an EMBL/GenBank/DDBJ whole genome shotgun (WGS) entry which is preliminary data.</text>
</comment>
<name>A0AAP0I9C4_9MAGN</name>
<dbReference type="InterPro" id="IPR036396">
    <property type="entry name" value="Cyt_P450_sf"/>
</dbReference>
<dbReference type="PANTHER" id="PTHR47947">
    <property type="entry name" value="CYTOCHROME P450 82C3-RELATED"/>
    <property type="match status" value="1"/>
</dbReference>
<evidence type="ECO:0000256" key="12">
    <source>
        <dbReference type="SAM" id="Phobius"/>
    </source>
</evidence>
<proteinExistence type="inferred from homology"/>
<evidence type="ECO:0000256" key="10">
    <source>
        <dbReference type="PIRSR" id="PIRSR602401-1"/>
    </source>
</evidence>
<feature type="transmembrane region" description="Helical" evidence="12">
    <location>
        <begin position="6"/>
        <end position="23"/>
    </location>
</feature>
<evidence type="ECO:0000256" key="9">
    <source>
        <dbReference type="ARBA" id="ARBA00023136"/>
    </source>
</evidence>
<organism evidence="13 14">
    <name type="scientific">Stephania cephalantha</name>
    <dbReference type="NCBI Taxonomy" id="152367"/>
    <lineage>
        <taxon>Eukaryota</taxon>
        <taxon>Viridiplantae</taxon>
        <taxon>Streptophyta</taxon>
        <taxon>Embryophyta</taxon>
        <taxon>Tracheophyta</taxon>
        <taxon>Spermatophyta</taxon>
        <taxon>Magnoliopsida</taxon>
        <taxon>Ranunculales</taxon>
        <taxon>Menispermaceae</taxon>
        <taxon>Menispermoideae</taxon>
        <taxon>Cissampelideae</taxon>
        <taxon>Stephania</taxon>
    </lineage>
</organism>
<evidence type="ECO:0000256" key="6">
    <source>
        <dbReference type="ARBA" id="ARBA00022989"/>
    </source>
</evidence>
<keyword evidence="9 12" id="KW-0472">Membrane</keyword>
<dbReference type="Pfam" id="PF00067">
    <property type="entry name" value="p450"/>
    <property type="match status" value="1"/>
</dbReference>
<dbReference type="InterPro" id="IPR001128">
    <property type="entry name" value="Cyt_P450"/>
</dbReference>
<keyword evidence="7 11" id="KW-0560">Oxidoreductase</keyword>
<dbReference type="PRINTS" id="PR00385">
    <property type="entry name" value="P450"/>
</dbReference>
<dbReference type="PRINTS" id="PR00463">
    <property type="entry name" value="EP450I"/>
</dbReference>
<evidence type="ECO:0000256" key="11">
    <source>
        <dbReference type="RuleBase" id="RU000461"/>
    </source>
</evidence>
<dbReference type="Proteomes" id="UP001419268">
    <property type="component" value="Unassembled WGS sequence"/>
</dbReference>
<evidence type="ECO:0000313" key="13">
    <source>
        <dbReference type="EMBL" id="KAK9111012.1"/>
    </source>
</evidence>
<evidence type="ECO:0008006" key="15">
    <source>
        <dbReference type="Google" id="ProtNLM"/>
    </source>
</evidence>
<reference evidence="13 14" key="1">
    <citation type="submission" date="2024-01" db="EMBL/GenBank/DDBJ databases">
        <title>Genome assemblies of Stephania.</title>
        <authorList>
            <person name="Yang L."/>
        </authorList>
    </citation>
    <scope>NUCLEOTIDE SEQUENCE [LARGE SCALE GENOMIC DNA]</scope>
    <source>
        <strain evidence="13">JXDWG</strain>
        <tissue evidence="13">Leaf</tissue>
    </source>
</reference>
<evidence type="ECO:0000256" key="7">
    <source>
        <dbReference type="ARBA" id="ARBA00023002"/>
    </source>
</evidence>
<gene>
    <name evidence="13" type="ORF">Scep_018531</name>
</gene>
<evidence type="ECO:0000256" key="5">
    <source>
        <dbReference type="ARBA" id="ARBA00022723"/>
    </source>
</evidence>